<comment type="similarity">
    <text evidence="2">Belongs to the methyltransferase superfamily.</text>
</comment>
<organism evidence="10 11">
    <name type="scientific">Rhynchosporium secalis</name>
    <name type="common">Barley scald fungus</name>
    <dbReference type="NCBI Taxonomy" id="38038"/>
    <lineage>
        <taxon>Eukaryota</taxon>
        <taxon>Fungi</taxon>
        <taxon>Dikarya</taxon>
        <taxon>Ascomycota</taxon>
        <taxon>Pezizomycotina</taxon>
        <taxon>Leotiomycetes</taxon>
        <taxon>Helotiales</taxon>
        <taxon>Ploettnerulaceae</taxon>
        <taxon>Rhynchosporium</taxon>
    </lineage>
</organism>
<gene>
    <name evidence="10" type="ORF">RSE6_02153</name>
</gene>
<comment type="subunit">
    <text evidence="3">Homodimer.</text>
</comment>
<dbReference type="InterPro" id="IPR029063">
    <property type="entry name" value="SAM-dependent_MTases_sf"/>
</dbReference>
<dbReference type="PANTHER" id="PTHR43397">
    <property type="entry name" value="ERGOTHIONEINE BIOSYNTHESIS PROTEIN 1"/>
    <property type="match status" value="1"/>
</dbReference>
<dbReference type="EMBL" id="FJVC01000083">
    <property type="protein sequence ID" value="CZT42291.1"/>
    <property type="molecule type" value="Genomic_DNA"/>
</dbReference>
<dbReference type="GO" id="GO:0009820">
    <property type="term" value="P:alkaloid metabolic process"/>
    <property type="evidence" value="ECO:0007669"/>
    <property type="project" value="UniProtKB-KW"/>
</dbReference>
<evidence type="ECO:0000256" key="4">
    <source>
        <dbReference type="ARBA" id="ARBA00022589"/>
    </source>
</evidence>
<dbReference type="InterPro" id="IPR051128">
    <property type="entry name" value="EgtD_Methyltrsf_superfamily"/>
</dbReference>
<dbReference type="GO" id="GO:0032259">
    <property type="term" value="P:methylation"/>
    <property type="evidence" value="ECO:0007669"/>
    <property type="project" value="UniProtKB-KW"/>
</dbReference>
<protein>
    <recommendedName>
        <fullName evidence="7">4-dimethylallyltryptophan N-methyltransferase</fullName>
        <ecNumber evidence="7">2.1.1.261</ecNumber>
    </recommendedName>
</protein>
<accession>A0A1E1LZK5</accession>
<evidence type="ECO:0000256" key="8">
    <source>
        <dbReference type="ARBA" id="ARBA00049425"/>
    </source>
</evidence>
<dbReference type="InterPro" id="IPR017805">
    <property type="entry name" value="SAM_MeTrfase_EasF-type_put"/>
</dbReference>
<dbReference type="PANTHER" id="PTHR43397:SF1">
    <property type="entry name" value="ERGOTHIONEINE BIOSYNTHESIS PROTEIN 1"/>
    <property type="match status" value="1"/>
</dbReference>
<dbReference type="InterPro" id="IPR019257">
    <property type="entry name" value="MeTrfase_dom"/>
</dbReference>
<sequence length="374" mass="41884">MAPVSTAYSGTSINEIQDNKKSKTLETLKPQLLPSSEMAPKVDIIDIRHDAVELSLKDEILSSLQPQEGPKRLPTLLLYNEKGLQIFEEITYLEEYYLTNAEIEVLNNSASKIAETIPSGSMLSWVVGRSNETGFFNVLELTRDSNLRKSSGKIIDYYALDLSLKELHRTLEQVPNYKHVKCHGLHGTYDDGLDWLKTPENIARPKCVLSLGSSIGNFSREGGALFLKGFSDMLQSEDSMLVGLDATSDPARVYVSFAYKHNRFILNGLTNANDIYQEQIFQLEDWKVIGEYVFDIEGGRHQAFISPVRDVTIKGIKIKAGERLQIEESLKYSPEDSAQLWKAAGLVEVERMSASNATYMGDFDTQPKVQDGAE</sequence>
<evidence type="ECO:0000313" key="11">
    <source>
        <dbReference type="Proteomes" id="UP000177625"/>
    </source>
</evidence>
<dbReference type="Proteomes" id="UP000177625">
    <property type="component" value="Unassembled WGS sequence"/>
</dbReference>
<evidence type="ECO:0000256" key="5">
    <source>
        <dbReference type="ARBA" id="ARBA00022603"/>
    </source>
</evidence>
<comment type="catalytic activity">
    <reaction evidence="8">
        <text>4-(3-methylbut-2-enyl)-L-tryptophan + S-adenosyl-L-methionine = 4-(3-methylbut-2-enyl)-L-abrine + S-adenosyl-L-homocysteine + H(+)</text>
        <dbReference type="Rhea" id="RHEA:34435"/>
        <dbReference type="ChEBI" id="CHEBI:15378"/>
        <dbReference type="ChEBI" id="CHEBI:57856"/>
        <dbReference type="ChEBI" id="CHEBI:58209"/>
        <dbReference type="ChEBI" id="CHEBI:59789"/>
        <dbReference type="ChEBI" id="CHEBI:67248"/>
        <dbReference type="EC" id="2.1.1.261"/>
    </reaction>
</comment>
<dbReference type="PIRSF" id="PIRSF018005">
    <property type="entry name" value="UCP018005"/>
    <property type="match status" value="1"/>
</dbReference>
<dbReference type="InterPro" id="IPR017804">
    <property type="entry name" value="MeTrfase_EgtD-like"/>
</dbReference>
<evidence type="ECO:0000256" key="7">
    <source>
        <dbReference type="ARBA" id="ARBA00039094"/>
    </source>
</evidence>
<dbReference type="GO" id="GO:0008168">
    <property type="term" value="F:methyltransferase activity"/>
    <property type="evidence" value="ECO:0007669"/>
    <property type="project" value="UniProtKB-KW"/>
</dbReference>
<evidence type="ECO:0000256" key="3">
    <source>
        <dbReference type="ARBA" id="ARBA00011738"/>
    </source>
</evidence>
<feature type="domain" description="Histidine-specific methyltransferase SAM-dependent" evidence="9">
    <location>
        <begin position="57"/>
        <end position="358"/>
    </location>
</feature>
<name>A0A1E1LZK5_RHYSE</name>
<dbReference type="AlphaFoldDB" id="A0A1E1LZK5"/>
<evidence type="ECO:0000256" key="1">
    <source>
        <dbReference type="ARBA" id="ARBA00005107"/>
    </source>
</evidence>
<reference evidence="11" key="1">
    <citation type="submission" date="2016-03" db="EMBL/GenBank/DDBJ databases">
        <authorList>
            <person name="Guldener U."/>
        </authorList>
    </citation>
    <scope>NUCLEOTIDE SEQUENCE [LARGE SCALE GENOMIC DNA]</scope>
</reference>
<keyword evidence="11" id="KW-1185">Reference proteome</keyword>
<dbReference type="NCBIfam" id="TIGR03439">
    <property type="entry name" value="methyl_EasF"/>
    <property type="match status" value="1"/>
</dbReference>
<evidence type="ECO:0000256" key="6">
    <source>
        <dbReference type="ARBA" id="ARBA00022679"/>
    </source>
</evidence>
<dbReference type="Gene3D" id="3.40.50.150">
    <property type="entry name" value="Vaccinia Virus protein VP39"/>
    <property type="match status" value="1"/>
</dbReference>
<keyword evidence="4" id="KW-0017">Alkaloid metabolism</keyword>
<dbReference type="Pfam" id="PF10017">
    <property type="entry name" value="Methyltransf_33"/>
    <property type="match status" value="1"/>
</dbReference>
<proteinExistence type="inferred from homology"/>
<evidence type="ECO:0000256" key="2">
    <source>
        <dbReference type="ARBA" id="ARBA00008361"/>
    </source>
</evidence>
<evidence type="ECO:0000313" key="10">
    <source>
        <dbReference type="EMBL" id="CZT42291.1"/>
    </source>
</evidence>
<keyword evidence="6" id="KW-0808">Transferase</keyword>
<comment type="pathway">
    <text evidence="1">Alkaloid biosynthesis; ergot alkaloid biosynthesis.</text>
</comment>
<evidence type="ECO:0000259" key="9">
    <source>
        <dbReference type="Pfam" id="PF10017"/>
    </source>
</evidence>
<keyword evidence="5" id="KW-0489">Methyltransferase</keyword>
<dbReference type="EC" id="2.1.1.261" evidence="7"/>